<dbReference type="PROSITE" id="PS51790">
    <property type="entry name" value="MSRB"/>
    <property type="match status" value="1"/>
</dbReference>
<keyword evidence="3 5" id="KW-0862">Zinc</keyword>
<dbReference type="AlphaFoldDB" id="A4RRT7"/>
<keyword evidence="8" id="KW-1185">Reference proteome</keyword>
<dbReference type="RefSeq" id="XP_001415957.1">
    <property type="nucleotide sequence ID" value="XM_001415920.1"/>
</dbReference>
<evidence type="ECO:0000256" key="1">
    <source>
        <dbReference type="ARBA" id="ARBA00007174"/>
    </source>
</evidence>
<comment type="function">
    <text evidence="5">Catalyzes the reduction of methionine sulfoxide (MetSO) to methionine in proteins. Plays a protective role against oxidative stress by restoring activity to proteins that have been inactivated by methionine oxidation. MSRB family specifically reduces the MetSO R-enantiomer.</text>
</comment>
<dbReference type="GO" id="GO:0030091">
    <property type="term" value="P:protein repair"/>
    <property type="evidence" value="ECO:0007669"/>
    <property type="project" value="InterPro"/>
</dbReference>
<evidence type="ECO:0000313" key="8">
    <source>
        <dbReference type="Proteomes" id="UP000001568"/>
    </source>
</evidence>
<protein>
    <recommendedName>
        <fullName evidence="5">Peptide-methionine (R)-S-oxide reductase</fullName>
        <ecNumber evidence="5">1.8.4.12</ecNumber>
    </recommendedName>
</protein>
<dbReference type="InterPro" id="IPR011057">
    <property type="entry name" value="Mss4-like_sf"/>
</dbReference>
<evidence type="ECO:0000256" key="3">
    <source>
        <dbReference type="ARBA" id="ARBA00022833"/>
    </source>
</evidence>
<dbReference type="EMBL" id="CP000581">
    <property type="protein sequence ID" value="ABO94249.1"/>
    <property type="molecule type" value="Genomic_DNA"/>
</dbReference>
<feature type="non-terminal residue" evidence="7">
    <location>
        <position position="1"/>
    </location>
</feature>
<dbReference type="OMA" id="YDETTDW"/>
<comment type="similarity">
    <text evidence="1 5">Belongs to the MsrB Met sulfoxide reductase family.</text>
</comment>
<dbReference type="GO" id="GO:0033743">
    <property type="term" value="F:peptide-methionine (R)-S-oxide reductase activity"/>
    <property type="evidence" value="ECO:0007669"/>
    <property type="project" value="UniProtKB-EC"/>
</dbReference>
<dbReference type="GO" id="GO:0046872">
    <property type="term" value="F:metal ion binding"/>
    <property type="evidence" value="ECO:0007669"/>
    <property type="project" value="UniProtKB-KW"/>
</dbReference>
<reference evidence="7 8" key="1">
    <citation type="journal article" date="2007" name="Proc. Natl. Acad. Sci. U.S.A.">
        <title>The tiny eukaryote Ostreococcus provides genomic insights into the paradox of plankton speciation.</title>
        <authorList>
            <person name="Palenik B."/>
            <person name="Grimwood J."/>
            <person name="Aerts A."/>
            <person name="Rouze P."/>
            <person name="Salamov A."/>
            <person name="Putnam N."/>
            <person name="Dupont C."/>
            <person name="Jorgensen R."/>
            <person name="Derelle E."/>
            <person name="Rombauts S."/>
            <person name="Zhou K."/>
            <person name="Otillar R."/>
            <person name="Merchant S.S."/>
            <person name="Podell S."/>
            <person name="Gaasterland T."/>
            <person name="Napoli C."/>
            <person name="Gendler K."/>
            <person name="Manuell A."/>
            <person name="Tai V."/>
            <person name="Vallon O."/>
            <person name="Piganeau G."/>
            <person name="Jancek S."/>
            <person name="Heijde M."/>
            <person name="Jabbari K."/>
            <person name="Bowler C."/>
            <person name="Lohr M."/>
            <person name="Robbens S."/>
            <person name="Werner G."/>
            <person name="Dubchak I."/>
            <person name="Pazour G.J."/>
            <person name="Ren Q."/>
            <person name="Paulsen I."/>
            <person name="Delwiche C."/>
            <person name="Schmutz J."/>
            <person name="Rokhsar D."/>
            <person name="Van de Peer Y."/>
            <person name="Moreau H."/>
            <person name="Grigoriev I.V."/>
        </authorList>
    </citation>
    <scope>NUCLEOTIDE SEQUENCE [LARGE SCALE GENOMIC DNA]</scope>
    <source>
        <strain evidence="7 8">CCE9901</strain>
    </source>
</reference>
<dbReference type="InterPro" id="IPR028427">
    <property type="entry name" value="Met_Sox_Rdtase_MsrB"/>
</dbReference>
<dbReference type="HOGENOM" id="CLU_031040_8_1_1"/>
<keyword evidence="2 5" id="KW-0479">Metal-binding</keyword>
<evidence type="ECO:0000313" key="7">
    <source>
        <dbReference type="EMBL" id="ABO94249.1"/>
    </source>
</evidence>
<dbReference type="GO" id="GO:0006979">
    <property type="term" value="P:response to oxidative stress"/>
    <property type="evidence" value="ECO:0007669"/>
    <property type="project" value="InterPro"/>
</dbReference>
<evidence type="ECO:0000256" key="4">
    <source>
        <dbReference type="ARBA" id="ARBA00023002"/>
    </source>
</evidence>
<feature type="domain" description="MsrB" evidence="6">
    <location>
        <begin position="5"/>
        <end position="128"/>
    </location>
</feature>
<accession>A4RRT7</accession>
<evidence type="ECO:0000256" key="5">
    <source>
        <dbReference type="RuleBase" id="RU365044"/>
    </source>
</evidence>
<dbReference type="Proteomes" id="UP000001568">
    <property type="component" value="Chromosome 1"/>
</dbReference>
<dbReference type="PANTHER" id="PTHR46081">
    <property type="entry name" value="PEPTIDE METHIONINE SULFOXIDE REDUCTASE 2"/>
    <property type="match status" value="1"/>
</dbReference>
<dbReference type="PANTHER" id="PTHR46081:SF8">
    <property type="entry name" value="PEPTIDE METHIONINE SULFOXIDE REDUCTASE 2"/>
    <property type="match status" value="1"/>
</dbReference>
<comment type="catalytic activity">
    <reaction evidence="5">
        <text>L-methionyl-[protein] + [thioredoxin]-disulfide + H2O = L-methionyl-(R)-S-oxide-[protein] + [thioredoxin]-dithiol</text>
        <dbReference type="Rhea" id="RHEA:24164"/>
        <dbReference type="Rhea" id="RHEA-COMP:10698"/>
        <dbReference type="Rhea" id="RHEA-COMP:10700"/>
        <dbReference type="Rhea" id="RHEA-COMP:12313"/>
        <dbReference type="Rhea" id="RHEA-COMP:12314"/>
        <dbReference type="ChEBI" id="CHEBI:15377"/>
        <dbReference type="ChEBI" id="CHEBI:16044"/>
        <dbReference type="ChEBI" id="CHEBI:29950"/>
        <dbReference type="ChEBI" id="CHEBI:45764"/>
        <dbReference type="ChEBI" id="CHEBI:50058"/>
        <dbReference type="EC" id="1.8.4.12"/>
    </reaction>
</comment>
<dbReference type="OrthoDB" id="44061at2759"/>
<name>A4RRT7_OSTLU</name>
<dbReference type="InterPro" id="IPR002579">
    <property type="entry name" value="Met_Sox_Rdtase_MsrB_dom"/>
</dbReference>
<dbReference type="KEGG" id="olu:OSTLU_9083"/>
<dbReference type="EC" id="1.8.4.12" evidence="5"/>
<dbReference type="GeneID" id="4999796"/>
<comment type="cofactor">
    <cofactor evidence="5">
        <name>Zn(2+)</name>
        <dbReference type="ChEBI" id="CHEBI:29105"/>
    </cofactor>
    <text evidence="5">Binds 1 zinc ion per subunit.</text>
</comment>
<evidence type="ECO:0000259" key="6">
    <source>
        <dbReference type="PROSITE" id="PS51790"/>
    </source>
</evidence>
<organism evidence="7 8">
    <name type="scientific">Ostreococcus lucimarinus (strain CCE9901)</name>
    <dbReference type="NCBI Taxonomy" id="436017"/>
    <lineage>
        <taxon>Eukaryota</taxon>
        <taxon>Viridiplantae</taxon>
        <taxon>Chlorophyta</taxon>
        <taxon>Mamiellophyceae</taxon>
        <taxon>Mamiellales</taxon>
        <taxon>Bathycoccaceae</taxon>
        <taxon>Ostreococcus</taxon>
    </lineage>
</organism>
<dbReference type="NCBIfam" id="TIGR00357">
    <property type="entry name" value="peptide-methionine (R)-S-oxide reductase MsrB"/>
    <property type="match status" value="1"/>
</dbReference>
<keyword evidence="4 5" id="KW-0560">Oxidoreductase</keyword>
<dbReference type="eggNOG" id="KOG0856">
    <property type="taxonomic scope" value="Eukaryota"/>
</dbReference>
<proteinExistence type="inferred from homology"/>
<dbReference type="Gene3D" id="2.170.150.20">
    <property type="entry name" value="Peptide methionine sulfoxide reductase"/>
    <property type="match status" value="1"/>
</dbReference>
<gene>
    <name evidence="7" type="ORF">OSTLU_9083</name>
</gene>
<dbReference type="Gramene" id="ABO94249">
    <property type="protein sequence ID" value="ABO94249"/>
    <property type="gene ID" value="OSTLU_9083"/>
</dbReference>
<feature type="non-terminal residue" evidence="7">
    <location>
        <position position="128"/>
    </location>
</feature>
<evidence type="ECO:0000256" key="2">
    <source>
        <dbReference type="ARBA" id="ARBA00022723"/>
    </source>
</evidence>
<sequence length="128" mass="14240">VEKPESEWKQELDAQAFQVLRQKGTEPARTGEYDKFYPSEGHFVCRGCGTPLYSAKSKFDSGCGWPAFDKCYAGALKTEIDNAFGMRRVEIMCAACDGHLGHVFENEGFSATMERHCVNSVSVKYVPA</sequence>
<dbReference type="Pfam" id="PF01641">
    <property type="entry name" value="SelR"/>
    <property type="match status" value="1"/>
</dbReference>
<dbReference type="STRING" id="436017.A4RRT7"/>
<dbReference type="SUPFAM" id="SSF51316">
    <property type="entry name" value="Mss4-like"/>
    <property type="match status" value="1"/>
</dbReference>